<keyword evidence="4" id="KW-0249">Electron transport</keyword>
<evidence type="ECO:0000256" key="7">
    <source>
        <dbReference type="ARBA" id="ARBA00034078"/>
    </source>
</evidence>
<protein>
    <recommendedName>
        <fullName evidence="8">Bacterioferritin-associated ferredoxin</fullName>
    </recommendedName>
</protein>
<dbReference type="PANTHER" id="PTHR37424">
    <property type="entry name" value="BACTERIOFERRITIN-ASSOCIATED FERREDOXIN"/>
    <property type="match status" value="1"/>
</dbReference>
<dbReference type="PATRIC" id="fig|267850.7.peg.1572"/>
<evidence type="ECO:0000256" key="3">
    <source>
        <dbReference type="ARBA" id="ARBA00022723"/>
    </source>
</evidence>
<dbReference type="RefSeq" id="WP_036546092.1">
    <property type="nucleotide sequence ID" value="NZ_JBKBNO010000003.1"/>
</dbReference>
<evidence type="ECO:0000256" key="2">
    <source>
        <dbReference type="ARBA" id="ARBA00022714"/>
    </source>
</evidence>
<evidence type="ECO:0000313" key="12">
    <source>
        <dbReference type="Proteomes" id="UP000027318"/>
    </source>
</evidence>
<dbReference type="GO" id="GO:0046872">
    <property type="term" value="F:metal ion binding"/>
    <property type="evidence" value="ECO:0007669"/>
    <property type="project" value="UniProtKB-KW"/>
</dbReference>
<evidence type="ECO:0000256" key="1">
    <source>
        <dbReference type="ARBA" id="ARBA00022448"/>
    </source>
</evidence>
<accession>A0A063Y6D9</accession>
<keyword evidence="12" id="KW-1185">Reference proteome</keyword>
<comment type="caution">
    <text evidence="11">The sequence shown here is derived from an EMBL/GenBank/DDBJ whole genome shotgun (WGS) entry which is preliminary data.</text>
</comment>
<keyword evidence="3" id="KW-0479">Metal-binding</keyword>
<evidence type="ECO:0000256" key="8">
    <source>
        <dbReference type="ARBA" id="ARBA00039386"/>
    </source>
</evidence>
<evidence type="ECO:0000259" key="10">
    <source>
        <dbReference type="Pfam" id="PF04324"/>
    </source>
</evidence>
<evidence type="ECO:0000256" key="9">
    <source>
        <dbReference type="ARBA" id="ARBA00046332"/>
    </source>
</evidence>
<dbReference type="Gene3D" id="1.10.10.1100">
    <property type="entry name" value="BFD-like [2Fe-2S]-binding domain"/>
    <property type="match status" value="1"/>
</dbReference>
<proteinExistence type="inferred from homology"/>
<dbReference type="AlphaFoldDB" id="A0A063Y6D9"/>
<dbReference type="Pfam" id="PF04324">
    <property type="entry name" value="Fer2_BFD"/>
    <property type="match status" value="1"/>
</dbReference>
<evidence type="ECO:0000313" key="11">
    <source>
        <dbReference type="EMBL" id="KDE39957.1"/>
    </source>
</evidence>
<keyword evidence="1" id="KW-0813">Transport</keyword>
<sequence>MYVCICNGVTERDIHLAIDEGAGSLRDLNRSLQVGGCCGKCVGVARDVLRTRQQESLLNSCVDAAA</sequence>
<comment type="similarity">
    <text evidence="9">Belongs to the Bfd family.</text>
</comment>
<keyword evidence="2" id="KW-0001">2Fe-2S</keyword>
<dbReference type="STRING" id="267850.ADINL_1594"/>
<dbReference type="GO" id="GO:0051537">
    <property type="term" value="F:2 iron, 2 sulfur cluster binding"/>
    <property type="evidence" value="ECO:0007669"/>
    <property type="project" value="UniProtKB-KW"/>
</dbReference>
<dbReference type="InterPro" id="IPR052371">
    <property type="entry name" value="BFD-associated_ferredoxin"/>
</dbReference>
<organism evidence="11 12">
    <name type="scientific">Nitrincola lacisaponensis</name>
    <dbReference type="NCBI Taxonomy" id="267850"/>
    <lineage>
        <taxon>Bacteria</taxon>
        <taxon>Pseudomonadati</taxon>
        <taxon>Pseudomonadota</taxon>
        <taxon>Gammaproteobacteria</taxon>
        <taxon>Oceanospirillales</taxon>
        <taxon>Oceanospirillaceae</taxon>
        <taxon>Nitrincola</taxon>
    </lineage>
</organism>
<gene>
    <name evidence="11" type="ORF">ADINL_1594</name>
</gene>
<dbReference type="EMBL" id="JMSZ01000021">
    <property type="protein sequence ID" value="KDE39957.1"/>
    <property type="molecule type" value="Genomic_DNA"/>
</dbReference>
<dbReference type="InterPro" id="IPR007419">
    <property type="entry name" value="BFD-like_2Fe2S-bd_dom"/>
</dbReference>
<dbReference type="Proteomes" id="UP000027318">
    <property type="component" value="Unassembled WGS sequence"/>
</dbReference>
<evidence type="ECO:0000256" key="5">
    <source>
        <dbReference type="ARBA" id="ARBA00023004"/>
    </source>
</evidence>
<dbReference type="OrthoDB" id="9815350at2"/>
<feature type="domain" description="BFD-like [2Fe-2S]-binding" evidence="10">
    <location>
        <begin position="2"/>
        <end position="50"/>
    </location>
</feature>
<name>A0A063Y6D9_9GAMM</name>
<reference evidence="11 12" key="1">
    <citation type="journal article" date="2005" name="Int. J. Syst. Evol. Microbiol.">
        <title>Nitrincola lacisaponensis gen. nov., sp. nov., a novel alkaliphilic bacterium isolated from an alkaline, saline lake.</title>
        <authorList>
            <person name="Dimitriu P.A."/>
            <person name="Shukla S.K."/>
            <person name="Conradt J."/>
            <person name="Marquez M.C."/>
            <person name="Ventosa A."/>
            <person name="Maglia A."/>
            <person name="Peyton B.M."/>
            <person name="Pinkart H.C."/>
            <person name="Mormile M.R."/>
        </authorList>
    </citation>
    <scope>NUCLEOTIDE SEQUENCE [LARGE SCALE GENOMIC DNA]</scope>
    <source>
        <strain evidence="11 12">4CA</strain>
    </source>
</reference>
<dbReference type="InterPro" id="IPR041854">
    <property type="entry name" value="BFD-like_2Fe2S-bd_dom_sf"/>
</dbReference>
<dbReference type="PANTHER" id="PTHR37424:SF1">
    <property type="entry name" value="BACTERIOFERRITIN-ASSOCIATED FERREDOXIN"/>
    <property type="match status" value="1"/>
</dbReference>
<comment type="cofactor">
    <cofactor evidence="7">
        <name>[2Fe-2S] cluster</name>
        <dbReference type="ChEBI" id="CHEBI:190135"/>
    </cofactor>
</comment>
<evidence type="ECO:0000256" key="4">
    <source>
        <dbReference type="ARBA" id="ARBA00022982"/>
    </source>
</evidence>
<evidence type="ECO:0000256" key="6">
    <source>
        <dbReference type="ARBA" id="ARBA00023014"/>
    </source>
</evidence>
<keyword evidence="5" id="KW-0408">Iron</keyword>
<keyword evidence="6" id="KW-0411">Iron-sulfur</keyword>